<accession>A0ACC2RM78</accession>
<proteinExistence type="predicted"/>
<gene>
    <name evidence="1" type="ORF">DSO57_1007297</name>
</gene>
<dbReference type="EMBL" id="QTSX02007121">
    <property type="protein sequence ID" value="KAJ9051146.1"/>
    <property type="molecule type" value="Genomic_DNA"/>
</dbReference>
<keyword evidence="2" id="KW-1185">Reference proteome</keyword>
<reference evidence="1" key="1">
    <citation type="submission" date="2022-04" db="EMBL/GenBank/DDBJ databases">
        <title>Genome of the entomopathogenic fungus Entomophthora muscae.</title>
        <authorList>
            <person name="Elya C."/>
            <person name="Lovett B.R."/>
            <person name="Lee E."/>
            <person name="Macias A.M."/>
            <person name="Hajek A.E."/>
            <person name="De Bivort B.L."/>
            <person name="Kasson M.T."/>
            <person name="De Fine Licht H.H."/>
            <person name="Stajich J.E."/>
        </authorList>
    </citation>
    <scope>NUCLEOTIDE SEQUENCE</scope>
    <source>
        <strain evidence="1">Berkeley</strain>
    </source>
</reference>
<protein>
    <submittedName>
        <fullName evidence="1">Uncharacterized protein</fullName>
    </submittedName>
</protein>
<dbReference type="Proteomes" id="UP001165960">
    <property type="component" value="Unassembled WGS sequence"/>
</dbReference>
<evidence type="ECO:0000313" key="2">
    <source>
        <dbReference type="Proteomes" id="UP001165960"/>
    </source>
</evidence>
<comment type="caution">
    <text evidence="1">The sequence shown here is derived from an EMBL/GenBank/DDBJ whole genome shotgun (WGS) entry which is preliminary data.</text>
</comment>
<sequence length="125" mass="13730">MMLPLLKFFSVLPVLLFLCSTSKDVWKGMTVSMTSVKEDPSSILHILDDLPVKACDALMSDGVFLQSLVPNKKDYLLTQELVPHSPVAQLSSPLAVIIKPQVENHSPLWVVPSISCTSWLLLGLS</sequence>
<evidence type="ECO:0000313" key="1">
    <source>
        <dbReference type="EMBL" id="KAJ9051146.1"/>
    </source>
</evidence>
<organism evidence="1 2">
    <name type="scientific">Entomophthora muscae</name>
    <dbReference type="NCBI Taxonomy" id="34485"/>
    <lineage>
        <taxon>Eukaryota</taxon>
        <taxon>Fungi</taxon>
        <taxon>Fungi incertae sedis</taxon>
        <taxon>Zoopagomycota</taxon>
        <taxon>Entomophthoromycotina</taxon>
        <taxon>Entomophthoromycetes</taxon>
        <taxon>Entomophthorales</taxon>
        <taxon>Entomophthoraceae</taxon>
        <taxon>Entomophthora</taxon>
    </lineage>
</organism>
<name>A0ACC2RM78_9FUNG</name>